<dbReference type="AlphaFoldDB" id="D9Q359"/>
<gene>
    <name evidence="7" type="ordered locus">ASAC_1342</name>
</gene>
<dbReference type="HOGENOM" id="CLU_104651_0_0_2"/>
<dbReference type="InParanoid" id="D9Q359"/>
<keyword evidence="5 6" id="KW-0472">Membrane</keyword>
<dbReference type="GO" id="GO:0005886">
    <property type="term" value="C:plasma membrane"/>
    <property type="evidence" value="ECO:0007669"/>
    <property type="project" value="UniProtKB-SubCell"/>
</dbReference>
<evidence type="ECO:0000256" key="6">
    <source>
        <dbReference type="SAM" id="Phobius"/>
    </source>
</evidence>
<feature type="transmembrane region" description="Helical" evidence="6">
    <location>
        <begin position="198"/>
        <end position="218"/>
    </location>
</feature>
<evidence type="ECO:0000256" key="4">
    <source>
        <dbReference type="ARBA" id="ARBA00022989"/>
    </source>
</evidence>
<keyword evidence="3 6" id="KW-0812">Transmembrane</keyword>
<feature type="transmembrane region" description="Helical" evidence="6">
    <location>
        <begin position="87"/>
        <end position="106"/>
    </location>
</feature>
<reference evidence="7 8" key="1">
    <citation type="journal article" date="2010" name="Appl. Environ. Microbiol.">
        <title>The genome sequence of the crenarchaeon Acidilobus saccharovorans supports a new order, Acidilobales, and suggests an important ecological role in terrestrial acidic hot springs.</title>
        <authorList>
            <person name="Mardanov A.V."/>
            <person name="Svetlitchnyi V.A."/>
            <person name="Beletsky A.V."/>
            <person name="Prokofeva M.I."/>
            <person name="Bonch-Osmolovskaya E.A."/>
            <person name="Ravin N.V."/>
            <person name="Skryabin K.G."/>
        </authorList>
    </citation>
    <scope>NUCLEOTIDE SEQUENCE [LARGE SCALE GENOMIC DNA]</scope>
    <source>
        <strain evidence="8">DSM 16705 / JCM 18335 / VKM B-2471 / 345-15</strain>
    </source>
</reference>
<keyword evidence="2" id="KW-1003">Cell membrane</keyword>
<feature type="transmembrane region" description="Helical" evidence="6">
    <location>
        <begin position="61"/>
        <end position="80"/>
    </location>
</feature>
<comment type="subcellular location">
    <subcellularLocation>
        <location evidence="1">Cell membrane</location>
        <topology evidence="1">Multi-pass membrane protein</topology>
    </subcellularLocation>
</comment>
<evidence type="ECO:0000256" key="3">
    <source>
        <dbReference type="ARBA" id="ARBA00022692"/>
    </source>
</evidence>
<organism evidence="7 8">
    <name type="scientific">Acidilobus saccharovorans (strain DSM 16705 / JCM 18335 / VKM B-2471 / 345-15)</name>
    <dbReference type="NCBI Taxonomy" id="666510"/>
    <lineage>
        <taxon>Archaea</taxon>
        <taxon>Thermoproteota</taxon>
        <taxon>Thermoprotei</taxon>
        <taxon>Acidilobales</taxon>
        <taxon>Acidilobaceae</taxon>
        <taxon>Acidilobus</taxon>
    </lineage>
</organism>
<dbReference type="STRING" id="666510.ASAC_1342"/>
<accession>D9Q359</accession>
<feature type="transmembrane region" description="Helical" evidence="6">
    <location>
        <begin position="142"/>
        <end position="165"/>
    </location>
</feature>
<protein>
    <submittedName>
        <fullName evidence="7">Lysine exporter protein (LYSE/YGGA)</fullName>
    </submittedName>
</protein>
<keyword evidence="8" id="KW-1185">Reference proteome</keyword>
<evidence type="ECO:0000256" key="5">
    <source>
        <dbReference type="ARBA" id="ARBA00023136"/>
    </source>
</evidence>
<dbReference type="GO" id="GO:0006865">
    <property type="term" value="P:amino acid transport"/>
    <property type="evidence" value="ECO:0007669"/>
    <property type="project" value="InterPro"/>
</dbReference>
<dbReference type="Proteomes" id="UP000000346">
    <property type="component" value="Chromosome"/>
</dbReference>
<evidence type="ECO:0000313" key="8">
    <source>
        <dbReference type="Proteomes" id="UP000000346"/>
    </source>
</evidence>
<dbReference type="GeneID" id="9499598"/>
<name>D9Q359_ACIS3</name>
<proteinExistence type="predicted"/>
<sequence>MKPFPPTGVLELQALQLIGLTVALSASGALSPGPLSAAAVVNGARQSWRAGVKMAAGHMTFELPFVVAIGLAAYELRWALSLSIVRYALGGVLGAFIVYFSAATAIDGLRMLRGGDPEVKASLASTPYVTGLALTALNPFFLLWWLTVGLVLVEAASTMGLVVGYSIMYPSHVWMDYAWLTLLSGLGYQGRRLPGRKYGLLLLALSTVMLAAGAYALMALA</sequence>
<dbReference type="OrthoDB" id="121309at2157"/>
<dbReference type="EMBL" id="CP001742">
    <property type="protein sequence ID" value="ADL19747.1"/>
    <property type="molecule type" value="Genomic_DNA"/>
</dbReference>
<dbReference type="PANTHER" id="PTHR38825">
    <property type="entry name" value="LYSINE EXPORTER PROTEIN (LYSE/YGGA)"/>
    <property type="match status" value="1"/>
</dbReference>
<keyword evidence="4 6" id="KW-1133">Transmembrane helix</keyword>
<dbReference type="InterPro" id="IPR001123">
    <property type="entry name" value="LeuE-type"/>
</dbReference>
<evidence type="ECO:0000256" key="2">
    <source>
        <dbReference type="ARBA" id="ARBA00022475"/>
    </source>
</evidence>
<evidence type="ECO:0000313" key="7">
    <source>
        <dbReference type="EMBL" id="ADL19747.1"/>
    </source>
</evidence>
<dbReference type="Pfam" id="PF01810">
    <property type="entry name" value="LysE"/>
    <property type="match status" value="1"/>
</dbReference>
<dbReference type="RefSeq" id="WP_013267259.1">
    <property type="nucleotide sequence ID" value="NC_014374.1"/>
</dbReference>
<dbReference type="KEGG" id="asc:ASAC_1342"/>
<evidence type="ECO:0000256" key="1">
    <source>
        <dbReference type="ARBA" id="ARBA00004651"/>
    </source>
</evidence>
<dbReference type="PANTHER" id="PTHR38825:SF1">
    <property type="entry name" value="TRANSPORTER, LYSE FAMILY"/>
    <property type="match status" value="1"/>
</dbReference>
<dbReference type="eggNOG" id="arCOG01947">
    <property type="taxonomic scope" value="Archaea"/>
</dbReference>